<dbReference type="EMBL" id="DRUB01000134">
    <property type="protein sequence ID" value="HHR96534.1"/>
    <property type="molecule type" value="Genomic_DNA"/>
</dbReference>
<name>A0A7C5YWP3_9CREN</name>
<dbReference type="SUPFAM" id="SSF49899">
    <property type="entry name" value="Concanavalin A-like lectins/glucanases"/>
    <property type="match status" value="1"/>
</dbReference>
<dbReference type="AlphaFoldDB" id="A0A7C5YWP3"/>
<comment type="caution">
    <text evidence="1">The sequence shown here is derived from an EMBL/GenBank/DDBJ whole genome shotgun (WGS) entry which is preliminary data.</text>
</comment>
<proteinExistence type="predicted"/>
<dbReference type="InterPro" id="IPR013320">
    <property type="entry name" value="ConA-like_dom_sf"/>
</dbReference>
<organism evidence="1">
    <name type="scientific">Ignisphaera aggregans</name>
    <dbReference type="NCBI Taxonomy" id="334771"/>
    <lineage>
        <taxon>Archaea</taxon>
        <taxon>Thermoproteota</taxon>
        <taxon>Thermoprotei</taxon>
        <taxon>Desulfurococcales</taxon>
        <taxon>Desulfurococcaceae</taxon>
        <taxon>Ignisphaera</taxon>
    </lineage>
</organism>
<gene>
    <name evidence="1" type="ORF">ENL47_06940</name>
</gene>
<reference evidence="1" key="1">
    <citation type="journal article" date="2020" name="mSystems">
        <title>Genome- and Community-Level Interaction Insights into Carbon Utilization and Element Cycling Functions of Hydrothermarchaeota in Hydrothermal Sediment.</title>
        <authorList>
            <person name="Zhou Z."/>
            <person name="Liu Y."/>
            <person name="Xu W."/>
            <person name="Pan J."/>
            <person name="Luo Z.H."/>
            <person name="Li M."/>
        </authorList>
    </citation>
    <scope>NUCLEOTIDE SEQUENCE [LARGE SCALE GENOMIC DNA]</scope>
    <source>
        <strain evidence="1">SpSt-1</strain>
    </source>
</reference>
<evidence type="ECO:0000313" key="1">
    <source>
        <dbReference type="EMBL" id="HHR96534.1"/>
    </source>
</evidence>
<accession>A0A7C5YWP3</accession>
<protein>
    <submittedName>
        <fullName evidence="1">Uncharacterized protein</fullName>
    </submittedName>
</protein>
<sequence length="344" mass="39977">MSKGIRYSSIIVDGLNNVFYCWSRVKSFVKGVEEEFKICRAQDFWIFTNEERKYTDFVSRYFKPVNYITVSLRSRELFRFGVFELRAKLPRIVEGPMLWFGFELDDLFGGGVIHFMWHTDKGVLMAFAGGFSHRVEMDLTKYIPNDVSINYHLYRILYREGLALWYIDEKLRAIAILGTGDVRDSMLLYNNDPYIIGFTRDIPSALLPILLDIDGGNIEKSFEWLDIHPWNLRVSEGDPKATIYLDLYLENSNIALKGYSIDNEIVSAPFPTTLNHKELLFVAKDSGILTIEGFTNGQWFEYKEIVIEGNKLYNIYVQNKTLMSRLRFKPKSPTKIIEAQAILQ</sequence>